<name>A0AA37WK51_9ALTE</name>
<evidence type="ECO:0000313" key="3">
    <source>
        <dbReference type="EMBL" id="GLR71074.1"/>
    </source>
</evidence>
<dbReference type="RefSeq" id="WP_284217373.1">
    <property type="nucleotide sequence ID" value="NZ_BSOT01000005.1"/>
</dbReference>
<dbReference type="AlphaFoldDB" id="A0AA37WK51"/>
<dbReference type="EMBL" id="BSOT01000005">
    <property type="protein sequence ID" value="GLR71074.1"/>
    <property type="molecule type" value="Genomic_DNA"/>
</dbReference>
<comment type="caution">
    <text evidence="3">The sequence shown here is derived from an EMBL/GenBank/DDBJ whole genome shotgun (WGS) entry which is preliminary data.</text>
</comment>
<sequence>MKPIFHKFILLCAIVSCSLVSLADTGISDKDIATFTQIYQRELSSLTPCSAPNIRKSDAEIRVCSATLKNEGNAPYIIPVASAKGVLVLFHGLSDSPFYMRSIAEFANEKGYSVIVPLTPGHGKLDADKDMQDPELKARWYKHVIDIMEMAKHESLPVFVGGFSTGGAFATWYTLNNPNEVDGLILFSGALQLTSGAESMSKIWGMKTLASWLDGKYAAIGPNPYKYPSVASYSGLVLMDVIKDIRKLLEDNTVEKSIFAAHSLADNVTKFEGIENTTKAIKGEHTVFKIDETYDVCHADLVVNQVQIVQMQFDKSQVKEHERCAVPKANPLHKQMLNTFAHYLATQTNKATNKGM</sequence>
<feature type="domain" description="Serine aminopeptidase S33" evidence="2">
    <location>
        <begin position="82"/>
        <end position="203"/>
    </location>
</feature>
<evidence type="ECO:0000256" key="1">
    <source>
        <dbReference type="SAM" id="SignalP"/>
    </source>
</evidence>
<reference evidence="3" key="1">
    <citation type="journal article" date="2014" name="Int. J. Syst. Evol. Microbiol.">
        <title>Complete genome sequence of Corynebacterium casei LMG S-19264T (=DSM 44701T), isolated from a smear-ripened cheese.</title>
        <authorList>
            <consortium name="US DOE Joint Genome Institute (JGI-PGF)"/>
            <person name="Walter F."/>
            <person name="Albersmeier A."/>
            <person name="Kalinowski J."/>
            <person name="Ruckert C."/>
        </authorList>
    </citation>
    <scope>NUCLEOTIDE SEQUENCE</scope>
    <source>
        <strain evidence="3">NBRC 110023</strain>
    </source>
</reference>
<dbReference type="InterPro" id="IPR051044">
    <property type="entry name" value="MAG_DAG_Lipase"/>
</dbReference>
<gene>
    <name evidence="3" type="ORF">GCM10007852_19820</name>
</gene>
<feature type="signal peptide" evidence="1">
    <location>
        <begin position="1"/>
        <end position="23"/>
    </location>
</feature>
<proteinExistence type="predicted"/>
<reference evidence="3" key="2">
    <citation type="submission" date="2023-01" db="EMBL/GenBank/DDBJ databases">
        <title>Draft genome sequence of Agaribacter marinus strain NBRC 110023.</title>
        <authorList>
            <person name="Sun Q."/>
            <person name="Mori K."/>
        </authorList>
    </citation>
    <scope>NUCLEOTIDE SEQUENCE</scope>
    <source>
        <strain evidence="3">NBRC 110023</strain>
    </source>
</reference>
<evidence type="ECO:0000313" key="4">
    <source>
        <dbReference type="Proteomes" id="UP001156601"/>
    </source>
</evidence>
<keyword evidence="1" id="KW-0732">Signal</keyword>
<dbReference type="Pfam" id="PF12146">
    <property type="entry name" value="Hydrolase_4"/>
    <property type="match status" value="1"/>
</dbReference>
<dbReference type="Proteomes" id="UP001156601">
    <property type="component" value="Unassembled WGS sequence"/>
</dbReference>
<dbReference type="InterPro" id="IPR022742">
    <property type="entry name" value="Hydrolase_4"/>
</dbReference>
<organism evidence="3 4">
    <name type="scientific">Agaribacter marinus</name>
    <dbReference type="NCBI Taxonomy" id="1431249"/>
    <lineage>
        <taxon>Bacteria</taxon>
        <taxon>Pseudomonadati</taxon>
        <taxon>Pseudomonadota</taxon>
        <taxon>Gammaproteobacteria</taxon>
        <taxon>Alteromonadales</taxon>
        <taxon>Alteromonadaceae</taxon>
        <taxon>Agaribacter</taxon>
    </lineage>
</organism>
<dbReference type="SUPFAM" id="SSF53474">
    <property type="entry name" value="alpha/beta-Hydrolases"/>
    <property type="match status" value="1"/>
</dbReference>
<dbReference type="Gene3D" id="3.40.50.1820">
    <property type="entry name" value="alpha/beta hydrolase"/>
    <property type="match status" value="1"/>
</dbReference>
<protein>
    <recommendedName>
        <fullName evidence="2">Serine aminopeptidase S33 domain-containing protein</fullName>
    </recommendedName>
</protein>
<evidence type="ECO:0000259" key="2">
    <source>
        <dbReference type="Pfam" id="PF12146"/>
    </source>
</evidence>
<accession>A0AA37WK51</accession>
<dbReference type="InterPro" id="IPR029058">
    <property type="entry name" value="AB_hydrolase_fold"/>
</dbReference>
<feature type="chain" id="PRO_5041344775" description="Serine aminopeptidase S33 domain-containing protein" evidence="1">
    <location>
        <begin position="24"/>
        <end position="356"/>
    </location>
</feature>
<dbReference type="PANTHER" id="PTHR11614">
    <property type="entry name" value="PHOSPHOLIPASE-RELATED"/>
    <property type="match status" value="1"/>
</dbReference>
<keyword evidence="4" id="KW-1185">Reference proteome</keyword>